<reference evidence="11 12" key="1">
    <citation type="submission" date="2015-09" db="EMBL/GenBank/DDBJ databases">
        <title>Draft Genome Sequence of Bradyrhizobium manausense Strain BR 3351T, a Novel Symbiotic Nitrogen-Fixing Alphaproteobacterium Isolated from Brazilian Amazon Rain Forest.</title>
        <authorList>
            <person name="De Araujo J.L."/>
            <person name="Zilli J.E."/>
        </authorList>
    </citation>
    <scope>NUCLEOTIDE SEQUENCE [LARGE SCALE GENOMIC DNA]</scope>
    <source>
        <strain evidence="11 12">BR3351</strain>
    </source>
</reference>
<dbReference type="PANTHER" id="PTHR33571:SF14">
    <property type="entry name" value="PROTEIN ADENYLYLTRANSFERASE MJ0435-RELATED"/>
    <property type="match status" value="1"/>
</dbReference>
<keyword evidence="6" id="KW-0547">Nucleotide-binding</keyword>
<dbReference type="EMBL" id="LJYG01000076">
    <property type="protein sequence ID" value="KRQ11664.1"/>
    <property type="molecule type" value="Genomic_DNA"/>
</dbReference>
<keyword evidence="5" id="KW-0479">Metal-binding</keyword>
<evidence type="ECO:0000256" key="5">
    <source>
        <dbReference type="ARBA" id="ARBA00022723"/>
    </source>
</evidence>
<keyword evidence="4" id="KW-0548">Nucleotidyltransferase</keyword>
<evidence type="ECO:0000256" key="1">
    <source>
        <dbReference type="ARBA" id="ARBA00001946"/>
    </source>
</evidence>
<dbReference type="Pfam" id="PF01909">
    <property type="entry name" value="NTP_transf_2"/>
    <property type="match status" value="1"/>
</dbReference>
<comment type="caution">
    <text evidence="11">The sequence shown here is derived from an EMBL/GenBank/DDBJ whole genome shotgun (WGS) entry which is preliminary data.</text>
</comment>
<evidence type="ECO:0000313" key="11">
    <source>
        <dbReference type="EMBL" id="KRQ11664.1"/>
    </source>
</evidence>
<keyword evidence="2" id="KW-1277">Toxin-antitoxin system</keyword>
<name>A0A0R3DPB3_9BRAD</name>
<dbReference type="InterPro" id="IPR052038">
    <property type="entry name" value="Type-VII_TA_antitoxin"/>
</dbReference>
<evidence type="ECO:0000256" key="3">
    <source>
        <dbReference type="ARBA" id="ARBA00022679"/>
    </source>
</evidence>
<dbReference type="PANTHER" id="PTHR33571">
    <property type="entry name" value="SSL8005 PROTEIN"/>
    <property type="match status" value="1"/>
</dbReference>
<evidence type="ECO:0000256" key="8">
    <source>
        <dbReference type="ARBA" id="ARBA00022842"/>
    </source>
</evidence>
<dbReference type="CDD" id="cd05403">
    <property type="entry name" value="NT_KNTase_like"/>
    <property type="match status" value="1"/>
</dbReference>
<protein>
    <recommendedName>
        <fullName evidence="10">Polymerase nucleotidyl transferase domain-containing protein</fullName>
    </recommendedName>
</protein>
<dbReference type="InterPro" id="IPR002934">
    <property type="entry name" value="Polymerase_NTP_transf_dom"/>
</dbReference>
<keyword evidence="7" id="KW-0067">ATP-binding</keyword>
<accession>A0A0R3DPB3</accession>
<keyword evidence="3" id="KW-0808">Transferase</keyword>
<dbReference type="AlphaFoldDB" id="A0A0R3DPB3"/>
<dbReference type="SUPFAM" id="SSF81301">
    <property type="entry name" value="Nucleotidyltransferase"/>
    <property type="match status" value="1"/>
</dbReference>
<dbReference type="GO" id="GO:0046872">
    <property type="term" value="F:metal ion binding"/>
    <property type="evidence" value="ECO:0007669"/>
    <property type="project" value="UniProtKB-KW"/>
</dbReference>
<dbReference type="RefSeq" id="WP_057748358.1">
    <property type="nucleotide sequence ID" value="NZ_LJYG01000076.1"/>
</dbReference>
<comment type="similarity">
    <text evidence="9">Belongs to the MntA antitoxin family.</text>
</comment>
<comment type="cofactor">
    <cofactor evidence="1">
        <name>Mg(2+)</name>
        <dbReference type="ChEBI" id="CHEBI:18420"/>
    </cofactor>
</comment>
<evidence type="ECO:0000256" key="4">
    <source>
        <dbReference type="ARBA" id="ARBA00022695"/>
    </source>
</evidence>
<proteinExistence type="inferred from homology"/>
<evidence type="ECO:0000313" key="12">
    <source>
        <dbReference type="Proteomes" id="UP000051936"/>
    </source>
</evidence>
<dbReference type="InterPro" id="IPR043519">
    <property type="entry name" value="NT_sf"/>
</dbReference>
<keyword evidence="8" id="KW-0460">Magnesium</keyword>
<dbReference type="Proteomes" id="UP000051936">
    <property type="component" value="Unassembled WGS sequence"/>
</dbReference>
<dbReference type="Gene3D" id="3.30.460.10">
    <property type="entry name" value="Beta Polymerase, domain 2"/>
    <property type="match status" value="1"/>
</dbReference>
<dbReference type="OrthoDB" id="559450at2"/>
<evidence type="ECO:0000259" key="10">
    <source>
        <dbReference type="Pfam" id="PF01909"/>
    </source>
</evidence>
<gene>
    <name evidence="11" type="ORF">AOQ71_17395</name>
</gene>
<organism evidence="11 12">
    <name type="scientific">Bradyrhizobium manausense</name>
    <dbReference type="NCBI Taxonomy" id="989370"/>
    <lineage>
        <taxon>Bacteria</taxon>
        <taxon>Pseudomonadati</taxon>
        <taxon>Pseudomonadota</taxon>
        <taxon>Alphaproteobacteria</taxon>
        <taxon>Hyphomicrobiales</taxon>
        <taxon>Nitrobacteraceae</taxon>
        <taxon>Bradyrhizobium</taxon>
    </lineage>
</organism>
<evidence type="ECO:0000256" key="7">
    <source>
        <dbReference type="ARBA" id="ARBA00022840"/>
    </source>
</evidence>
<evidence type="ECO:0000256" key="2">
    <source>
        <dbReference type="ARBA" id="ARBA00022649"/>
    </source>
</evidence>
<keyword evidence="12" id="KW-1185">Reference proteome</keyword>
<dbReference type="GO" id="GO:0016779">
    <property type="term" value="F:nucleotidyltransferase activity"/>
    <property type="evidence" value="ECO:0007669"/>
    <property type="project" value="UniProtKB-KW"/>
</dbReference>
<evidence type="ECO:0000256" key="6">
    <source>
        <dbReference type="ARBA" id="ARBA00022741"/>
    </source>
</evidence>
<sequence>MNSPEAIDILRQSEPALRERGVLHAALSGSVARGENRPDSDVDIMVEIDPEARITVFDYIERKEYIANLFDGRVDIVNRDGLKSYVAPAATADAVYAF</sequence>
<dbReference type="GO" id="GO:0005524">
    <property type="term" value="F:ATP binding"/>
    <property type="evidence" value="ECO:0007669"/>
    <property type="project" value="UniProtKB-KW"/>
</dbReference>
<evidence type="ECO:0000256" key="9">
    <source>
        <dbReference type="ARBA" id="ARBA00038276"/>
    </source>
</evidence>
<feature type="domain" description="Polymerase nucleotidyl transferase" evidence="10">
    <location>
        <begin position="12"/>
        <end position="87"/>
    </location>
</feature>
<dbReference type="STRING" id="989370.AOQ71_17395"/>